<dbReference type="PROSITE" id="PS50977">
    <property type="entry name" value="HTH_TETR_2"/>
    <property type="match status" value="1"/>
</dbReference>
<gene>
    <name evidence="6" type="ORF">CLV46_0675</name>
</gene>
<organism evidence="6 7">
    <name type="scientific">Diaminobutyricimonas aerilata</name>
    <dbReference type="NCBI Taxonomy" id="1162967"/>
    <lineage>
        <taxon>Bacteria</taxon>
        <taxon>Bacillati</taxon>
        <taxon>Actinomycetota</taxon>
        <taxon>Actinomycetes</taxon>
        <taxon>Micrococcales</taxon>
        <taxon>Microbacteriaceae</taxon>
        <taxon>Diaminobutyricimonas</taxon>
    </lineage>
</organism>
<sequence length="207" mass="23451">MSEVGLRERKRLATRRAIQHAAITLTGEHGFDAVTVDDIARRADISPRTFFNYFSSKEDAFVGETPSLHDPDAVEEFVAARGDIVDDLVALLRRSLDASAEDHEIMHLRRPVMRRHPQLFARRMASMWKFEDELVSVLDRRLAGERPDLDAGERARRSRLVMLVVLAAVRHAWGLWADGDGQPSLQERLTESIVEIRELLAEGATRS</sequence>
<dbReference type="EMBL" id="PGFF01000001">
    <property type="protein sequence ID" value="PJJ71134.1"/>
    <property type="molecule type" value="Genomic_DNA"/>
</dbReference>
<dbReference type="InterPro" id="IPR001647">
    <property type="entry name" value="HTH_TetR"/>
</dbReference>
<proteinExistence type="predicted"/>
<dbReference type="Proteomes" id="UP000228758">
    <property type="component" value="Unassembled WGS sequence"/>
</dbReference>
<dbReference type="SUPFAM" id="SSF46689">
    <property type="entry name" value="Homeodomain-like"/>
    <property type="match status" value="1"/>
</dbReference>
<reference evidence="6 7" key="1">
    <citation type="submission" date="2017-11" db="EMBL/GenBank/DDBJ databases">
        <title>Genomic Encyclopedia of Archaeal and Bacterial Type Strains, Phase II (KMG-II): From Individual Species to Whole Genera.</title>
        <authorList>
            <person name="Goeker M."/>
        </authorList>
    </citation>
    <scope>NUCLEOTIDE SEQUENCE [LARGE SCALE GENOMIC DNA]</scope>
    <source>
        <strain evidence="6 7">DSM 27393</strain>
    </source>
</reference>
<name>A0A2M9CGT7_9MICO</name>
<keyword evidence="2 4" id="KW-0238">DNA-binding</keyword>
<dbReference type="Gene3D" id="1.10.357.10">
    <property type="entry name" value="Tetracycline Repressor, domain 2"/>
    <property type="match status" value="1"/>
</dbReference>
<evidence type="ECO:0000313" key="6">
    <source>
        <dbReference type="EMBL" id="PJJ71134.1"/>
    </source>
</evidence>
<feature type="DNA-binding region" description="H-T-H motif" evidence="4">
    <location>
        <begin position="35"/>
        <end position="54"/>
    </location>
</feature>
<feature type="domain" description="HTH tetR-type" evidence="5">
    <location>
        <begin position="12"/>
        <end position="72"/>
    </location>
</feature>
<evidence type="ECO:0000256" key="4">
    <source>
        <dbReference type="PROSITE-ProRule" id="PRU00335"/>
    </source>
</evidence>
<accession>A0A2M9CGT7</accession>
<dbReference type="PANTHER" id="PTHR30055:SF238">
    <property type="entry name" value="MYCOFACTOCIN BIOSYNTHESIS TRANSCRIPTIONAL REGULATOR MFTR-RELATED"/>
    <property type="match status" value="1"/>
</dbReference>
<dbReference type="GO" id="GO:0003700">
    <property type="term" value="F:DNA-binding transcription factor activity"/>
    <property type="evidence" value="ECO:0007669"/>
    <property type="project" value="TreeGrafter"/>
</dbReference>
<keyword evidence="1" id="KW-0805">Transcription regulation</keyword>
<dbReference type="AlphaFoldDB" id="A0A2M9CGT7"/>
<evidence type="ECO:0000313" key="7">
    <source>
        <dbReference type="Proteomes" id="UP000228758"/>
    </source>
</evidence>
<evidence type="ECO:0000259" key="5">
    <source>
        <dbReference type="PROSITE" id="PS50977"/>
    </source>
</evidence>
<dbReference type="Pfam" id="PF00440">
    <property type="entry name" value="TetR_N"/>
    <property type="match status" value="1"/>
</dbReference>
<dbReference type="GO" id="GO:0000976">
    <property type="term" value="F:transcription cis-regulatory region binding"/>
    <property type="evidence" value="ECO:0007669"/>
    <property type="project" value="TreeGrafter"/>
</dbReference>
<keyword evidence="3" id="KW-0804">Transcription</keyword>
<comment type="caution">
    <text evidence="6">The sequence shown here is derived from an EMBL/GenBank/DDBJ whole genome shotgun (WGS) entry which is preliminary data.</text>
</comment>
<dbReference type="RefSeq" id="WP_100363474.1">
    <property type="nucleotide sequence ID" value="NZ_PGFF01000001.1"/>
</dbReference>
<dbReference type="PANTHER" id="PTHR30055">
    <property type="entry name" value="HTH-TYPE TRANSCRIPTIONAL REGULATOR RUTR"/>
    <property type="match status" value="1"/>
</dbReference>
<evidence type="ECO:0000256" key="2">
    <source>
        <dbReference type="ARBA" id="ARBA00023125"/>
    </source>
</evidence>
<dbReference type="PRINTS" id="PR00455">
    <property type="entry name" value="HTHTETR"/>
</dbReference>
<dbReference type="InterPro" id="IPR009057">
    <property type="entry name" value="Homeodomain-like_sf"/>
</dbReference>
<dbReference type="InterPro" id="IPR050109">
    <property type="entry name" value="HTH-type_TetR-like_transc_reg"/>
</dbReference>
<evidence type="ECO:0000256" key="3">
    <source>
        <dbReference type="ARBA" id="ARBA00023163"/>
    </source>
</evidence>
<dbReference type="OrthoDB" id="8688418at2"/>
<evidence type="ECO:0000256" key="1">
    <source>
        <dbReference type="ARBA" id="ARBA00023015"/>
    </source>
</evidence>
<protein>
    <submittedName>
        <fullName evidence="6">AcrR family transcriptional regulator</fullName>
    </submittedName>
</protein>
<keyword evidence="7" id="KW-1185">Reference proteome</keyword>